<keyword evidence="1" id="KW-0732">Signal</keyword>
<dbReference type="Proteomes" id="UP000095287">
    <property type="component" value="Unplaced"/>
</dbReference>
<evidence type="ECO:0000313" key="3">
    <source>
        <dbReference type="WBParaSite" id="L893_g27218.t1"/>
    </source>
</evidence>
<keyword evidence="2" id="KW-1185">Reference proteome</keyword>
<reference evidence="3" key="1">
    <citation type="submission" date="2016-11" db="UniProtKB">
        <authorList>
            <consortium name="WormBaseParasite"/>
        </authorList>
    </citation>
    <scope>IDENTIFICATION</scope>
</reference>
<sequence length="124" mass="13552">MQNISVLSVFLLGCVVATSLAEQAFAITDKVGQGNFAKVYGFADGELYRLGKRNSEGVDAFAFANPRDPRQRFAKHNGQTSDFAFAFAKRANFAKRDDASDDVDGSRFAFAKRAGNFALLRPFA</sequence>
<protein>
    <submittedName>
        <fullName evidence="3">Signal peptide protein</fullName>
    </submittedName>
</protein>
<evidence type="ECO:0000256" key="1">
    <source>
        <dbReference type="SAM" id="SignalP"/>
    </source>
</evidence>
<proteinExistence type="predicted"/>
<dbReference type="AlphaFoldDB" id="A0A1I7ZJP6"/>
<name>A0A1I7ZJP6_9BILA</name>
<feature type="signal peptide" evidence="1">
    <location>
        <begin position="1"/>
        <end position="21"/>
    </location>
</feature>
<accession>A0A1I7ZJP6</accession>
<feature type="chain" id="PRO_5009313544" evidence="1">
    <location>
        <begin position="22"/>
        <end position="124"/>
    </location>
</feature>
<evidence type="ECO:0000313" key="2">
    <source>
        <dbReference type="Proteomes" id="UP000095287"/>
    </source>
</evidence>
<organism evidence="2 3">
    <name type="scientific">Steinernema glaseri</name>
    <dbReference type="NCBI Taxonomy" id="37863"/>
    <lineage>
        <taxon>Eukaryota</taxon>
        <taxon>Metazoa</taxon>
        <taxon>Ecdysozoa</taxon>
        <taxon>Nematoda</taxon>
        <taxon>Chromadorea</taxon>
        <taxon>Rhabditida</taxon>
        <taxon>Tylenchina</taxon>
        <taxon>Panagrolaimomorpha</taxon>
        <taxon>Strongyloidoidea</taxon>
        <taxon>Steinernematidae</taxon>
        <taxon>Steinernema</taxon>
    </lineage>
</organism>
<dbReference type="WBParaSite" id="L893_g27218.t1">
    <property type="protein sequence ID" value="L893_g27218.t1"/>
    <property type="gene ID" value="L893_g27218"/>
</dbReference>